<dbReference type="Proteomes" id="UP001148786">
    <property type="component" value="Unassembled WGS sequence"/>
</dbReference>
<dbReference type="OrthoDB" id="5370359at2759"/>
<comment type="caution">
    <text evidence="2">The sequence shown here is derived from an EMBL/GenBank/DDBJ whole genome shotgun (WGS) entry which is preliminary data.</text>
</comment>
<sequence length="176" mass="19368">MSSTKKRKSESIAASAAKKAKLDAQAQVVTSILSDASSFELPEDDETIRTMFVRLAQYARGLEEEVMAMRPKERSSEDLAAAAEKLANAAKSGIKKQMTWRPTAKQGRAKWSYDGVCNDPAVFGAMLNLVLPVALLMRLSWVPLFHSYGTLRATSDINITWKPEDGTFKFSGTYGL</sequence>
<gene>
    <name evidence="2" type="ORF">NLJ89_g10587</name>
</gene>
<name>A0A9W8MNS7_9AGAR</name>
<feature type="region of interest" description="Disordered" evidence="1">
    <location>
        <begin position="1"/>
        <end position="21"/>
    </location>
</feature>
<reference evidence="2" key="1">
    <citation type="submission" date="2022-07" db="EMBL/GenBank/DDBJ databases">
        <title>Genome Sequence of Agrocybe chaxingu.</title>
        <authorList>
            <person name="Buettner E."/>
        </authorList>
    </citation>
    <scope>NUCLEOTIDE SEQUENCE</scope>
    <source>
        <strain evidence="2">MP-N11</strain>
    </source>
</reference>
<keyword evidence="3" id="KW-1185">Reference proteome</keyword>
<organism evidence="2 3">
    <name type="scientific">Agrocybe chaxingu</name>
    <dbReference type="NCBI Taxonomy" id="84603"/>
    <lineage>
        <taxon>Eukaryota</taxon>
        <taxon>Fungi</taxon>
        <taxon>Dikarya</taxon>
        <taxon>Basidiomycota</taxon>
        <taxon>Agaricomycotina</taxon>
        <taxon>Agaricomycetes</taxon>
        <taxon>Agaricomycetidae</taxon>
        <taxon>Agaricales</taxon>
        <taxon>Agaricineae</taxon>
        <taxon>Strophariaceae</taxon>
        <taxon>Agrocybe</taxon>
    </lineage>
</organism>
<proteinExistence type="predicted"/>
<accession>A0A9W8MNS7</accession>
<protein>
    <submittedName>
        <fullName evidence="2">Uncharacterized protein</fullName>
    </submittedName>
</protein>
<evidence type="ECO:0000313" key="3">
    <source>
        <dbReference type="Proteomes" id="UP001148786"/>
    </source>
</evidence>
<dbReference type="EMBL" id="JANKHO010002005">
    <property type="protein sequence ID" value="KAJ3495696.1"/>
    <property type="molecule type" value="Genomic_DNA"/>
</dbReference>
<evidence type="ECO:0000313" key="2">
    <source>
        <dbReference type="EMBL" id="KAJ3495696.1"/>
    </source>
</evidence>
<dbReference type="AlphaFoldDB" id="A0A9W8MNS7"/>
<evidence type="ECO:0000256" key="1">
    <source>
        <dbReference type="SAM" id="MobiDB-lite"/>
    </source>
</evidence>